<feature type="compositionally biased region" description="Acidic residues" evidence="1">
    <location>
        <begin position="408"/>
        <end position="427"/>
    </location>
</feature>
<protein>
    <recommendedName>
        <fullName evidence="2">Integrase core domain-containing protein</fullName>
    </recommendedName>
</protein>
<dbReference type="PANTHER" id="PTHR46177">
    <property type="entry name" value="INTEGRASE CATALYTIC DOMAIN-CONTAINING PROTEIN"/>
    <property type="match status" value="1"/>
</dbReference>
<organism evidence="3 4">
    <name type="scientific">Calocera cornea HHB12733</name>
    <dbReference type="NCBI Taxonomy" id="1353952"/>
    <lineage>
        <taxon>Eukaryota</taxon>
        <taxon>Fungi</taxon>
        <taxon>Dikarya</taxon>
        <taxon>Basidiomycota</taxon>
        <taxon>Agaricomycotina</taxon>
        <taxon>Dacrymycetes</taxon>
        <taxon>Dacrymycetales</taxon>
        <taxon>Dacrymycetaceae</taxon>
        <taxon>Calocera</taxon>
    </lineage>
</organism>
<evidence type="ECO:0000313" key="4">
    <source>
        <dbReference type="Proteomes" id="UP000076842"/>
    </source>
</evidence>
<dbReference type="OrthoDB" id="2993821at2759"/>
<feature type="domain" description="Integrase core" evidence="2">
    <location>
        <begin position="100"/>
        <end position="268"/>
    </location>
</feature>
<evidence type="ECO:0000313" key="3">
    <source>
        <dbReference type="EMBL" id="KZT50095.1"/>
    </source>
</evidence>
<proteinExistence type="predicted"/>
<accession>A0A165C1E3</accession>
<keyword evidence="4" id="KW-1185">Reference proteome</keyword>
<dbReference type="PANTHER" id="PTHR46177:SF1">
    <property type="entry name" value="INTEGRASE CATALYTIC DOMAIN-CONTAINING PROTEIN"/>
    <property type="match status" value="1"/>
</dbReference>
<evidence type="ECO:0000256" key="1">
    <source>
        <dbReference type="SAM" id="MobiDB-lite"/>
    </source>
</evidence>
<feature type="region of interest" description="Disordered" evidence="1">
    <location>
        <begin position="408"/>
        <end position="428"/>
    </location>
</feature>
<dbReference type="Pfam" id="PF24764">
    <property type="entry name" value="rva_4"/>
    <property type="match status" value="1"/>
</dbReference>
<sequence>MRSKRTVSRRRMKLELKSVRQQGHTLESIRIHIEPIIRKFPNAGVKRIRDWLALKQIFVSEHLIRQYTNKYHAAEVRRRKGRKLKRKKLWSPGVFDSVAVDQHDKWQQYGLYLHLGVEMFSGALLWIEPWWTNKNPRLILSYYLKSARQHGGIPLLTQSDPGSENNGIANAQTTMHQRLDPSLEGKLQHCWMRGHANIKPEIKWMQLRREFTRAFEDLFAVGTNYGWYDKHNCLQNYIFRWLAIPFLKANLDEYMQMYNRSLPRADKTKVLPRGRPEHILYHPERFGNARNFKILVSEEDFRYVETLYAPPDHPVFELVPPYFDMEIKANFEVLGRPEVNMDSFWATYLRLLDAFMRSGTRDEIQRSLALQVEREMSIENEYMDLLEGTEPERRAYCDVWQDGEGVVEEDWSGDSTDDGWSEGEEDRGDLMREVEDLTTRMIG</sequence>
<dbReference type="Proteomes" id="UP000076842">
    <property type="component" value="Unassembled WGS sequence"/>
</dbReference>
<gene>
    <name evidence="3" type="ORF">CALCODRAFT_445008</name>
</gene>
<name>A0A165C1E3_9BASI</name>
<dbReference type="EMBL" id="KV424237">
    <property type="protein sequence ID" value="KZT50095.1"/>
    <property type="molecule type" value="Genomic_DNA"/>
</dbReference>
<dbReference type="InParanoid" id="A0A165C1E3"/>
<reference evidence="3 4" key="1">
    <citation type="journal article" date="2016" name="Mol. Biol. Evol.">
        <title>Comparative Genomics of Early-Diverging Mushroom-Forming Fungi Provides Insights into the Origins of Lignocellulose Decay Capabilities.</title>
        <authorList>
            <person name="Nagy L.G."/>
            <person name="Riley R."/>
            <person name="Tritt A."/>
            <person name="Adam C."/>
            <person name="Daum C."/>
            <person name="Floudas D."/>
            <person name="Sun H."/>
            <person name="Yadav J.S."/>
            <person name="Pangilinan J."/>
            <person name="Larsson K.H."/>
            <person name="Matsuura K."/>
            <person name="Barry K."/>
            <person name="Labutti K."/>
            <person name="Kuo R."/>
            <person name="Ohm R.A."/>
            <person name="Bhattacharya S.S."/>
            <person name="Shirouzu T."/>
            <person name="Yoshinaga Y."/>
            <person name="Martin F.M."/>
            <person name="Grigoriev I.V."/>
            <person name="Hibbett D.S."/>
        </authorList>
    </citation>
    <scope>NUCLEOTIDE SEQUENCE [LARGE SCALE GENOMIC DNA]</scope>
    <source>
        <strain evidence="3 4">HHB12733</strain>
    </source>
</reference>
<dbReference type="STRING" id="1353952.A0A165C1E3"/>
<dbReference type="AlphaFoldDB" id="A0A165C1E3"/>
<dbReference type="InterPro" id="IPR058913">
    <property type="entry name" value="Integrase_dom_put"/>
</dbReference>
<evidence type="ECO:0000259" key="2">
    <source>
        <dbReference type="Pfam" id="PF24764"/>
    </source>
</evidence>